<dbReference type="SMART" id="SM01111">
    <property type="entry name" value="CVNH"/>
    <property type="match status" value="1"/>
</dbReference>
<evidence type="ECO:0000313" key="3">
    <source>
        <dbReference type="EMBL" id="KZW02253.1"/>
    </source>
</evidence>
<proteinExistence type="predicted"/>
<accession>A0A165PJ74</accession>
<keyword evidence="4" id="KW-1185">Reference proteome</keyword>
<feature type="domain" description="Cyanovirin-N" evidence="2">
    <location>
        <begin position="22"/>
        <end position="123"/>
    </location>
</feature>
<dbReference type="SUPFAM" id="SSF51322">
    <property type="entry name" value="Cyanovirin-N"/>
    <property type="match status" value="1"/>
</dbReference>
<dbReference type="EMBL" id="KV425889">
    <property type="protein sequence ID" value="KZW02253.1"/>
    <property type="molecule type" value="Genomic_DNA"/>
</dbReference>
<evidence type="ECO:0000259" key="2">
    <source>
        <dbReference type="SMART" id="SM01111"/>
    </source>
</evidence>
<feature type="chain" id="PRO_5007864075" evidence="1">
    <location>
        <begin position="21"/>
        <end position="123"/>
    </location>
</feature>
<feature type="signal peptide" evidence="1">
    <location>
        <begin position="1"/>
        <end position="20"/>
    </location>
</feature>
<protein>
    <submittedName>
        <fullName evidence="3">Cyanovirin-N</fullName>
    </submittedName>
</protein>
<dbReference type="AlphaFoldDB" id="A0A165PJ74"/>
<reference evidence="3 4" key="1">
    <citation type="journal article" date="2016" name="Mol. Biol. Evol.">
        <title>Comparative Genomics of Early-Diverging Mushroom-Forming Fungi Provides Insights into the Origins of Lignocellulose Decay Capabilities.</title>
        <authorList>
            <person name="Nagy L.G."/>
            <person name="Riley R."/>
            <person name="Tritt A."/>
            <person name="Adam C."/>
            <person name="Daum C."/>
            <person name="Floudas D."/>
            <person name="Sun H."/>
            <person name="Yadav J.S."/>
            <person name="Pangilinan J."/>
            <person name="Larsson K.H."/>
            <person name="Matsuura K."/>
            <person name="Barry K."/>
            <person name="Labutti K."/>
            <person name="Kuo R."/>
            <person name="Ohm R.A."/>
            <person name="Bhattacharya S.S."/>
            <person name="Shirouzu T."/>
            <person name="Yoshinaga Y."/>
            <person name="Martin F.M."/>
            <person name="Grigoriev I.V."/>
            <person name="Hibbett D.S."/>
        </authorList>
    </citation>
    <scope>NUCLEOTIDE SEQUENCE [LARGE SCALE GENOMIC DNA]</scope>
    <source>
        <strain evidence="3 4">HHB12029</strain>
    </source>
</reference>
<dbReference type="Proteomes" id="UP000077266">
    <property type="component" value="Unassembled WGS sequence"/>
</dbReference>
<dbReference type="OrthoDB" id="3068152at2759"/>
<dbReference type="InterPro" id="IPR036673">
    <property type="entry name" value="Cyanovirin-N_sf"/>
</dbReference>
<dbReference type="InterPro" id="IPR011058">
    <property type="entry name" value="Cyanovirin-N"/>
</dbReference>
<dbReference type="Pfam" id="PF08881">
    <property type="entry name" value="CVNH"/>
    <property type="match status" value="1"/>
</dbReference>
<organism evidence="3 4">
    <name type="scientific">Exidia glandulosa HHB12029</name>
    <dbReference type="NCBI Taxonomy" id="1314781"/>
    <lineage>
        <taxon>Eukaryota</taxon>
        <taxon>Fungi</taxon>
        <taxon>Dikarya</taxon>
        <taxon>Basidiomycota</taxon>
        <taxon>Agaricomycotina</taxon>
        <taxon>Agaricomycetes</taxon>
        <taxon>Auriculariales</taxon>
        <taxon>Exidiaceae</taxon>
        <taxon>Exidia</taxon>
    </lineage>
</organism>
<keyword evidence="1" id="KW-0732">Signal</keyword>
<evidence type="ECO:0000256" key="1">
    <source>
        <dbReference type="SAM" id="SignalP"/>
    </source>
</evidence>
<dbReference type="STRING" id="1314781.A0A165PJ74"/>
<sequence>MQFSGLFVLVAVALVPSVLAQNFGASCNNIHLTGTGPSVSVQATCFLPNGTTKSSTLGLSSCLTNSGGSLRCARGGNAMQSCSGCTLSGTSLRCNCGDGKGGNPSTTIDLNQCIANNNGNLGC</sequence>
<dbReference type="InParanoid" id="A0A165PJ74"/>
<dbReference type="Gene3D" id="2.30.60.10">
    <property type="entry name" value="Cyanovirin-N"/>
    <property type="match status" value="1"/>
</dbReference>
<gene>
    <name evidence="3" type="ORF">EXIGLDRAFT_744700</name>
</gene>
<evidence type="ECO:0000313" key="4">
    <source>
        <dbReference type="Proteomes" id="UP000077266"/>
    </source>
</evidence>
<name>A0A165PJ74_EXIGL</name>